<reference evidence="7" key="1">
    <citation type="submission" date="2013-08" db="EMBL/GenBank/DDBJ databases">
        <authorList>
            <person name="Mendez C."/>
            <person name="Richter M."/>
            <person name="Ferrer M."/>
            <person name="Sanchez J."/>
        </authorList>
    </citation>
    <scope>NUCLEOTIDE SEQUENCE</scope>
</reference>
<sequence>VASRSCLKPKPVRWITPGTILATVSWLVSSFVFSFYLDHLGHTSRTYGAFAGVAILLLWMFITAVSVLMGAELDSVLGQM</sequence>
<reference evidence="7" key="2">
    <citation type="journal article" date="2014" name="ISME J.">
        <title>Microbial stratification in low pH oxic and suboxic macroscopic growths along an acid mine drainage.</title>
        <authorList>
            <person name="Mendez-Garcia C."/>
            <person name="Mesa V."/>
            <person name="Sprenger R.R."/>
            <person name="Richter M."/>
            <person name="Diez M.S."/>
            <person name="Solano J."/>
            <person name="Bargiela R."/>
            <person name="Golyshina O.V."/>
            <person name="Manteca A."/>
            <person name="Ramos J.L."/>
            <person name="Gallego J.R."/>
            <person name="Llorente I."/>
            <person name="Martins Dos Santos V.A."/>
            <person name="Jensen O.N."/>
            <person name="Pelaez A.I."/>
            <person name="Sanchez J."/>
            <person name="Ferrer M."/>
        </authorList>
    </citation>
    <scope>NUCLEOTIDE SEQUENCE</scope>
</reference>
<accession>T1AMX3</accession>
<keyword evidence="5 6" id="KW-0472">Membrane</keyword>
<comment type="subcellular location">
    <subcellularLocation>
        <location evidence="1">Cell membrane</location>
        <topology evidence="1">Multi-pass membrane protein</topology>
    </subcellularLocation>
</comment>
<evidence type="ECO:0000313" key="7">
    <source>
        <dbReference type="EMBL" id="EQD42054.1"/>
    </source>
</evidence>
<proteinExistence type="predicted"/>
<organism evidence="7">
    <name type="scientific">mine drainage metagenome</name>
    <dbReference type="NCBI Taxonomy" id="410659"/>
    <lineage>
        <taxon>unclassified sequences</taxon>
        <taxon>metagenomes</taxon>
        <taxon>ecological metagenomes</taxon>
    </lineage>
</organism>
<gene>
    <name evidence="7" type="ORF">B1B_14230</name>
</gene>
<dbReference type="InterPro" id="IPR017039">
    <property type="entry name" value="Virul_fac_BrkB"/>
</dbReference>
<dbReference type="PANTHER" id="PTHR30213:SF0">
    <property type="entry name" value="UPF0761 MEMBRANE PROTEIN YIHY"/>
    <property type="match status" value="1"/>
</dbReference>
<comment type="caution">
    <text evidence="7">The sequence shown here is derived from an EMBL/GenBank/DDBJ whole genome shotgun (WGS) entry which is preliminary data.</text>
</comment>
<dbReference type="GO" id="GO:0016787">
    <property type="term" value="F:hydrolase activity"/>
    <property type="evidence" value="ECO:0007669"/>
    <property type="project" value="UniProtKB-KW"/>
</dbReference>
<evidence type="ECO:0000256" key="5">
    <source>
        <dbReference type="ARBA" id="ARBA00023136"/>
    </source>
</evidence>
<keyword evidence="4 6" id="KW-1133">Transmembrane helix</keyword>
<evidence type="ECO:0000256" key="2">
    <source>
        <dbReference type="ARBA" id="ARBA00022475"/>
    </source>
</evidence>
<dbReference type="AlphaFoldDB" id="T1AMX3"/>
<evidence type="ECO:0000256" key="1">
    <source>
        <dbReference type="ARBA" id="ARBA00004651"/>
    </source>
</evidence>
<evidence type="ECO:0000256" key="3">
    <source>
        <dbReference type="ARBA" id="ARBA00022692"/>
    </source>
</evidence>
<feature type="transmembrane region" description="Helical" evidence="6">
    <location>
        <begin position="49"/>
        <end position="71"/>
    </location>
</feature>
<dbReference type="EMBL" id="AUZY01009412">
    <property type="protein sequence ID" value="EQD42054.1"/>
    <property type="molecule type" value="Genomic_DNA"/>
</dbReference>
<dbReference type="PANTHER" id="PTHR30213">
    <property type="entry name" value="INNER MEMBRANE PROTEIN YHJD"/>
    <property type="match status" value="1"/>
</dbReference>
<dbReference type="GO" id="GO:0005886">
    <property type="term" value="C:plasma membrane"/>
    <property type="evidence" value="ECO:0007669"/>
    <property type="project" value="UniProtKB-SubCell"/>
</dbReference>
<evidence type="ECO:0000256" key="6">
    <source>
        <dbReference type="SAM" id="Phobius"/>
    </source>
</evidence>
<dbReference type="Pfam" id="PF03631">
    <property type="entry name" value="Virul_fac_BrkB"/>
    <property type="match status" value="1"/>
</dbReference>
<feature type="non-terminal residue" evidence="7">
    <location>
        <position position="1"/>
    </location>
</feature>
<evidence type="ECO:0000256" key="4">
    <source>
        <dbReference type="ARBA" id="ARBA00022989"/>
    </source>
</evidence>
<name>T1AMX3_9ZZZZ</name>
<keyword evidence="3 6" id="KW-0812">Transmembrane</keyword>
<keyword evidence="2" id="KW-1003">Cell membrane</keyword>
<keyword evidence="7" id="KW-0378">Hydrolase</keyword>
<feature type="transmembrane region" description="Helical" evidence="6">
    <location>
        <begin position="12"/>
        <end position="37"/>
    </location>
</feature>
<dbReference type="EC" id="3.1.-.-" evidence="7"/>
<protein>
    <submittedName>
        <fullName evidence="7">Membrane protein containing Ribonuclease BN-related domain protein</fullName>
        <ecNumber evidence="7">3.1.-.-</ecNumber>
    </submittedName>
</protein>